<gene>
    <name evidence="5" type="primary">clpX_10</name>
    <name evidence="6" type="synonym">clpX_0</name>
    <name evidence="6" type="ORF">g.83706</name>
    <name evidence="5" type="ORF">g.83716</name>
</gene>
<dbReference type="PANTHER" id="PTHR13068:SF236">
    <property type="entry name" value="OS02G0749800 PROTEIN"/>
    <property type="match status" value="1"/>
</dbReference>
<dbReference type="FunFam" id="1.25.70.10:FF:000001">
    <property type="entry name" value="Mitochondrial transcription termination factor-like"/>
    <property type="match status" value="1"/>
</dbReference>
<dbReference type="GO" id="GO:0006508">
    <property type="term" value="P:proteolysis"/>
    <property type="evidence" value="ECO:0007669"/>
    <property type="project" value="UniProtKB-KW"/>
</dbReference>
<dbReference type="GO" id="GO:0008233">
    <property type="term" value="F:peptidase activity"/>
    <property type="evidence" value="ECO:0007669"/>
    <property type="project" value="UniProtKB-KW"/>
</dbReference>
<feature type="chain" id="PRO_5008900301" evidence="4">
    <location>
        <begin position="29"/>
        <end position="375"/>
    </location>
</feature>
<keyword evidence="2" id="KW-0806">Transcription termination</keyword>
<evidence type="ECO:0000313" key="6">
    <source>
        <dbReference type="EMBL" id="JAT61629.1"/>
    </source>
</evidence>
<dbReference type="Gene3D" id="1.25.70.10">
    <property type="entry name" value="Transcription termination factor 3, mitochondrial"/>
    <property type="match status" value="1"/>
</dbReference>
<evidence type="ECO:0000256" key="2">
    <source>
        <dbReference type="ARBA" id="ARBA00022472"/>
    </source>
</evidence>
<dbReference type="EMBL" id="GDJX01012644">
    <property type="protein sequence ID" value="JAT55292.1"/>
    <property type="molecule type" value="Transcribed_RNA"/>
</dbReference>
<keyword evidence="2" id="KW-0804">Transcription</keyword>
<keyword evidence="5" id="KW-0645">Protease</keyword>
<protein>
    <submittedName>
        <fullName evidence="5">ATP-dependent Clp protease ATP-binding subunit ClpX</fullName>
    </submittedName>
</protein>
<evidence type="ECO:0000313" key="5">
    <source>
        <dbReference type="EMBL" id="JAT55292.1"/>
    </source>
</evidence>
<dbReference type="InterPro" id="IPR003690">
    <property type="entry name" value="MTERF"/>
</dbReference>
<dbReference type="PANTHER" id="PTHR13068">
    <property type="entry name" value="CGI-12 PROTEIN-RELATED"/>
    <property type="match status" value="1"/>
</dbReference>
<keyword evidence="2" id="KW-0805">Transcription regulation</keyword>
<dbReference type="GO" id="GO:0005524">
    <property type="term" value="F:ATP binding"/>
    <property type="evidence" value="ECO:0007669"/>
    <property type="project" value="UniProtKB-KW"/>
</dbReference>
<evidence type="ECO:0000256" key="1">
    <source>
        <dbReference type="ARBA" id="ARBA00007692"/>
    </source>
</evidence>
<comment type="similarity">
    <text evidence="1">Belongs to the mTERF family.</text>
</comment>
<reference evidence="5" key="1">
    <citation type="submission" date="2015-07" db="EMBL/GenBank/DDBJ databases">
        <title>Transcriptome Assembly of Anthurium amnicola.</title>
        <authorList>
            <person name="Suzuki J."/>
        </authorList>
    </citation>
    <scope>NUCLEOTIDE SEQUENCE</scope>
</reference>
<keyword evidence="5" id="KW-0378">Hydrolase</keyword>
<dbReference type="GO" id="GO:0003676">
    <property type="term" value="F:nucleic acid binding"/>
    <property type="evidence" value="ECO:0007669"/>
    <property type="project" value="InterPro"/>
</dbReference>
<sequence>MWGLVAQKGTRLLLRRLHLFSSSTVCRGAPPRPAELPGFMVEYLVSACELSRAEAVKVSSHLAHVRSTEKPDAVLRLMKQQGLGGAQIRRLLLFHPTILVADVEKTLEPKIGALLEAGFSGPELAHLISSSGISLPLRSVLHRIGFWRDLLGSNQNLLKALHKNCGLLKLRLEEKVIPTLSFLRSLGVSGENIGTILMGSPFLLTCSLKRVKAVTQQVESLGISPGSRMFVVALCKVSGNSQSTLDGKIKFLRSFGWSQAELISAFRAFPCIISISQKKIQTTMDFLLKEAGCSPSYVASRTVLFGLSLQRRLRPRFHVVQSLKIKGLHGGNHDLYHVMKLSEKKFVDKYIVPNSEKAPELLESYLAACANSISG</sequence>
<keyword evidence="5" id="KW-0067">ATP-binding</keyword>
<dbReference type="GO" id="GO:0006353">
    <property type="term" value="P:DNA-templated transcription termination"/>
    <property type="evidence" value="ECO:0007669"/>
    <property type="project" value="UniProtKB-KW"/>
</dbReference>
<name>A0A1D1YL01_9ARAE</name>
<dbReference type="InterPro" id="IPR038538">
    <property type="entry name" value="MTERF_sf"/>
</dbReference>
<proteinExistence type="inferred from homology"/>
<keyword evidence="4" id="KW-0732">Signal</keyword>
<keyword evidence="5" id="KW-0547">Nucleotide-binding</keyword>
<evidence type="ECO:0000256" key="3">
    <source>
        <dbReference type="ARBA" id="ARBA00022946"/>
    </source>
</evidence>
<dbReference type="AlphaFoldDB" id="A0A1D1YL01"/>
<organism evidence="5">
    <name type="scientific">Anthurium amnicola</name>
    <dbReference type="NCBI Taxonomy" id="1678845"/>
    <lineage>
        <taxon>Eukaryota</taxon>
        <taxon>Viridiplantae</taxon>
        <taxon>Streptophyta</taxon>
        <taxon>Embryophyta</taxon>
        <taxon>Tracheophyta</taxon>
        <taxon>Spermatophyta</taxon>
        <taxon>Magnoliopsida</taxon>
        <taxon>Liliopsida</taxon>
        <taxon>Araceae</taxon>
        <taxon>Pothoideae</taxon>
        <taxon>Potheae</taxon>
        <taxon>Anthurium</taxon>
    </lineage>
</organism>
<feature type="signal peptide" evidence="4">
    <location>
        <begin position="1"/>
        <end position="28"/>
    </location>
</feature>
<dbReference type="EMBL" id="GDJX01006307">
    <property type="protein sequence ID" value="JAT61629.1"/>
    <property type="molecule type" value="Transcribed_RNA"/>
</dbReference>
<dbReference type="Pfam" id="PF02536">
    <property type="entry name" value="mTERF"/>
    <property type="match status" value="1"/>
</dbReference>
<evidence type="ECO:0000256" key="4">
    <source>
        <dbReference type="SAM" id="SignalP"/>
    </source>
</evidence>
<dbReference type="SMART" id="SM00733">
    <property type="entry name" value="Mterf"/>
    <property type="match status" value="6"/>
</dbReference>
<keyword evidence="3" id="KW-0809">Transit peptide</keyword>
<accession>A0A1D1YL01</accession>